<accession>A0A0N4XC76</accession>
<evidence type="ECO:0000313" key="3">
    <source>
        <dbReference type="WBParaSite" id="NBR_0000003601-mRNA-1"/>
    </source>
</evidence>
<evidence type="ECO:0000313" key="2">
    <source>
        <dbReference type="Proteomes" id="UP000271162"/>
    </source>
</evidence>
<dbReference type="EMBL" id="UYSL01000007">
    <property type="protein sequence ID" value="VDL61837.1"/>
    <property type="molecule type" value="Genomic_DNA"/>
</dbReference>
<dbReference type="WBParaSite" id="NBR_0000003601-mRNA-1">
    <property type="protein sequence ID" value="NBR_0000003601-mRNA-1"/>
    <property type="gene ID" value="NBR_0000003601"/>
</dbReference>
<dbReference type="OMA" id="TNVGLWP"/>
<protein>
    <submittedName>
        <fullName evidence="3">Protein kinase domain-containing protein</fullName>
    </submittedName>
</protein>
<reference evidence="3" key="1">
    <citation type="submission" date="2017-02" db="UniProtKB">
        <authorList>
            <consortium name="WormBaseParasite"/>
        </authorList>
    </citation>
    <scope>IDENTIFICATION</scope>
</reference>
<sequence length="267" mass="30110">MGSETAVIHGVKISTNIGLWPYSEGGADGVRMWCGSLIIDATDADSDHSFKIRCACQKFYLSLFRCTRGSGRVKKGAVKHLGIKVPEPAIATAILTVLIDDVSTDLHIYRLDGAEELYFGTGDPEKLAMILRSPVRPKWQRREEDCAAFEVVSSLIKPFLESTSSHLSNYLTEPSQETTVWDRLNNLVYPVVLELLEDLGEFAKRESQAGRRCQAFSSERSSSEHVVNEVAELVLIRLSEKLRRKYGELDHHFDQEIYQDIRRHPIS</sequence>
<organism evidence="3">
    <name type="scientific">Nippostrongylus brasiliensis</name>
    <name type="common">Rat hookworm</name>
    <dbReference type="NCBI Taxonomy" id="27835"/>
    <lineage>
        <taxon>Eukaryota</taxon>
        <taxon>Metazoa</taxon>
        <taxon>Ecdysozoa</taxon>
        <taxon>Nematoda</taxon>
        <taxon>Chromadorea</taxon>
        <taxon>Rhabditida</taxon>
        <taxon>Rhabditina</taxon>
        <taxon>Rhabditomorpha</taxon>
        <taxon>Strongyloidea</taxon>
        <taxon>Heligmosomidae</taxon>
        <taxon>Nippostrongylus</taxon>
    </lineage>
</organism>
<evidence type="ECO:0000313" key="1">
    <source>
        <dbReference type="EMBL" id="VDL61837.1"/>
    </source>
</evidence>
<keyword evidence="2" id="KW-1185">Reference proteome</keyword>
<gene>
    <name evidence="1" type="ORF">NBR_LOCUS37</name>
</gene>
<dbReference type="AlphaFoldDB" id="A0A0N4XC76"/>
<reference evidence="1 2" key="2">
    <citation type="submission" date="2018-11" db="EMBL/GenBank/DDBJ databases">
        <authorList>
            <consortium name="Pathogen Informatics"/>
        </authorList>
    </citation>
    <scope>NUCLEOTIDE SEQUENCE [LARGE SCALE GENOMIC DNA]</scope>
</reference>
<dbReference type="Proteomes" id="UP000271162">
    <property type="component" value="Unassembled WGS sequence"/>
</dbReference>
<proteinExistence type="predicted"/>
<name>A0A0N4XC76_NIPBR</name>